<accession>A0A495V7N9</accession>
<name>A0A495V7N9_9GAMM</name>
<sequence>MTLKTAARPAPGLPSGMTLSIAVGEPVSSGHLESASSVLATLPSVGARISPAKLTEMLEALLACDLDAAARLRILHAWKTPLLDACEHLGEETGARTGGPGSLFEGRLYRLMFRNLAAAIEQAADRQRAPDADLNAWAVRNLFHFFQHQIRHAARLQIPLPAGSWRDLHALSVRLVVSTRYLRAPEGSREAGLDVAHQGVKSIELRYKEVLLLGLIAQVFVTAIRDHLQGLRTWAVETRLENPFGLTGQRGLWLVDLADDAPPCECTGPLSPDFRGWVLFPPEDFVRMLDSARLSEAFARDRGVCPSTC</sequence>
<dbReference type="AlphaFoldDB" id="A0A495V7N9"/>
<gene>
    <name evidence="1" type="ORF">BDD21_2871</name>
</gene>
<dbReference type="OrthoDB" id="5724405at2"/>
<keyword evidence="2" id="KW-1185">Reference proteome</keyword>
<comment type="caution">
    <text evidence="1">The sequence shown here is derived from an EMBL/GenBank/DDBJ whole genome shotgun (WGS) entry which is preliminary data.</text>
</comment>
<dbReference type="EMBL" id="RBXL01000001">
    <property type="protein sequence ID" value="RKT45421.1"/>
    <property type="molecule type" value="Genomic_DNA"/>
</dbReference>
<organism evidence="1 2">
    <name type="scientific">Thiocapsa rosea</name>
    <dbReference type="NCBI Taxonomy" id="69360"/>
    <lineage>
        <taxon>Bacteria</taxon>
        <taxon>Pseudomonadati</taxon>
        <taxon>Pseudomonadota</taxon>
        <taxon>Gammaproteobacteria</taxon>
        <taxon>Chromatiales</taxon>
        <taxon>Chromatiaceae</taxon>
        <taxon>Thiocapsa</taxon>
    </lineage>
</organism>
<reference evidence="1 2" key="1">
    <citation type="submission" date="2018-10" db="EMBL/GenBank/DDBJ databases">
        <title>Genomic Encyclopedia of Archaeal and Bacterial Type Strains, Phase II (KMG-II): from individual species to whole genera.</title>
        <authorList>
            <person name="Goeker M."/>
        </authorList>
    </citation>
    <scope>NUCLEOTIDE SEQUENCE [LARGE SCALE GENOMIC DNA]</scope>
    <source>
        <strain evidence="1 2">DSM 235</strain>
    </source>
</reference>
<proteinExistence type="predicted"/>
<dbReference type="Proteomes" id="UP000274556">
    <property type="component" value="Unassembled WGS sequence"/>
</dbReference>
<evidence type="ECO:0000313" key="1">
    <source>
        <dbReference type="EMBL" id="RKT45421.1"/>
    </source>
</evidence>
<protein>
    <submittedName>
        <fullName evidence="1">Uncharacterized protein</fullName>
    </submittedName>
</protein>
<evidence type="ECO:0000313" key="2">
    <source>
        <dbReference type="Proteomes" id="UP000274556"/>
    </source>
</evidence>